<dbReference type="GeneID" id="66099986"/>
<evidence type="ECO:0000256" key="1">
    <source>
        <dbReference type="SAM" id="MobiDB-lite"/>
    </source>
</evidence>
<name>A0A9P7VLF9_9AGAR</name>
<evidence type="ECO:0000313" key="2">
    <source>
        <dbReference type="EMBL" id="KAG7442079.1"/>
    </source>
</evidence>
<keyword evidence="3" id="KW-1185">Reference proteome</keyword>
<protein>
    <submittedName>
        <fullName evidence="2">Uncharacterized protein</fullName>
    </submittedName>
</protein>
<dbReference type="EMBL" id="MU250554">
    <property type="protein sequence ID" value="KAG7442079.1"/>
    <property type="molecule type" value="Genomic_DNA"/>
</dbReference>
<organism evidence="2 3">
    <name type="scientific">Guyanagaster necrorhizus</name>
    <dbReference type="NCBI Taxonomy" id="856835"/>
    <lineage>
        <taxon>Eukaryota</taxon>
        <taxon>Fungi</taxon>
        <taxon>Dikarya</taxon>
        <taxon>Basidiomycota</taxon>
        <taxon>Agaricomycotina</taxon>
        <taxon>Agaricomycetes</taxon>
        <taxon>Agaricomycetidae</taxon>
        <taxon>Agaricales</taxon>
        <taxon>Marasmiineae</taxon>
        <taxon>Physalacriaceae</taxon>
        <taxon>Guyanagaster</taxon>
    </lineage>
</organism>
<dbReference type="Proteomes" id="UP000812287">
    <property type="component" value="Unassembled WGS sequence"/>
</dbReference>
<dbReference type="RefSeq" id="XP_043035579.1">
    <property type="nucleotide sequence ID" value="XM_043177699.1"/>
</dbReference>
<dbReference type="AlphaFoldDB" id="A0A9P7VLF9"/>
<sequence length="153" mass="16397">MDAYIWFGKHAFGSLPGTACSVKSLSNEQSIIVEIQTDSTFASSAPQCKNGANGIPEQSDTIPVVVKRPFTKYSRTSELGAKLTSVGRPSHALDVASIVLDERASMPFGSRKPRGCVINQAFRTDQLDSPRGGANSTDHNFVRGPDLVASRLT</sequence>
<accession>A0A9P7VLF9</accession>
<proteinExistence type="predicted"/>
<comment type="caution">
    <text evidence="2">The sequence shown here is derived from an EMBL/GenBank/DDBJ whole genome shotgun (WGS) entry which is preliminary data.</text>
</comment>
<feature type="region of interest" description="Disordered" evidence="1">
    <location>
        <begin position="126"/>
        <end position="153"/>
    </location>
</feature>
<gene>
    <name evidence="2" type="ORF">BT62DRAFT_1010861</name>
</gene>
<evidence type="ECO:0000313" key="3">
    <source>
        <dbReference type="Proteomes" id="UP000812287"/>
    </source>
</evidence>
<reference evidence="2" key="1">
    <citation type="submission" date="2020-11" db="EMBL/GenBank/DDBJ databases">
        <title>Adaptations for nitrogen fixation in a non-lichenized fungal sporocarp promotes dispersal by wood-feeding termites.</title>
        <authorList>
            <consortium name="DOE Joint Genome Institute"/>
            <person name="Koch R.A."/>
            <person name="Yoon G."/>
            <person name="Arayal U."/>
            <person name="Lail K."/>
            <person name="Amirebrahimi M."/>
            <person name="Labutti K."/>
            <person name="Lipzen A."/>
            <person name="Riley R."/>
            <person name="Barry K."/>
            <person name="Henrissat B."/>
            <person name="Grigoriev I.V."/>
            <person name="Herr J.R."/>
            <person name="Aime M.C."/>
        </authorList>
    </citation>
    <scope>NUCLEOTIDE SEQUENCE</scope>
    <source>
        <strain evidence="2">MCA 3950</strain>
    </source>
</reference>